<comment type="caution">
    <text evidence="1">The sequence shown here is derived from an EMBL/GenBank/DDBJ whole genome shotgun (WGS) entry which is preliminary data.</text>
</comment>
<sequence>MNILVHQYENFSMKGDETVQQIYERLTLLVNALELLEKSFTNGELVRTFPRSWEVKKTAIEEARDLTTLPLEQLMSSLMSYEIEKSSRPDIKPISVAFKATRETAEASDDDTEAEAETDDELAMIAKRLLKFASKRHIKTDCPLLREKEQPSVPNKGKRAMLAWEESDESDDEQELALVCSTTRTELNHTTEGSLCLRTEAKENEWYLDSGCSKHVTGDPSKFSNLTLQNGGFVSFGENSKGL</sequence>
<reference evidence="2" key="1">
    <citation type="journal article" date="2023" name="Front. Plant Sci.">
        <title>Chromosomal-level genome assembly of Melastoma candidum provides insights into trichome evolution.</title>
        <authorList>
            <person name="Zhong Y."/>
            <person name="Wu W."/>
            <person name="Sun C."/>
            <person name="Zou P."/>
            <person name="Liu Y."/>
            <person name="Dai S."/>
            <person name="Zhou R."/>
        </authorList>
    </citation>
    <scope>NUCLEOTIDE SEQUENCE [LARGE SCALE GENOMIC DNA]</scope>
</reference>
<evidence type="ECO:0000313" key="2">
    <source>
        <dbReference type="Proteomes" id="UP001057402"/>
    </source>
</evidence>
<name>A0ACB9QGZ0_9MYRT</name>
<gene>
    <name evidence="1" type="ORF">MLD38_021327</name>
</gene>
<keyword evidence="2" id="KW-1185">Reference proteome</keyword>
<evidence type="ECO:0000313" key="1">
    <source>
        <dbReference type="EMBL" id="KAI4365334.1"/>
    </source>
</evidence>
<protein>
    <submittedName>
        <fullName evidence="1">Uncharacterized protein</fullName>
    </submittedName>
</protein>
<dbReference type="Proteomes" id="UP001057402">
    <property type="component" value="Chromosome 6"/>
</dbReference>
<accession>A0ACB9QGZ0</accession>
<organism evidence="1 2">
    <name type="scientific">Melastoma candidum</name>
    <dbReference type="NCBI Taxonomy" id="119954"/>
    <lineage>
        <taxon>Eukaryota</taxon>
        <taxon>Viridiplantae</taxon>
        <taxon>Streptophyta</taxon>
        <taxon>Embryophyta</taxon>
        <taxon>Tracheophyta</taxon>
        <taxon>Spermatophyta</taxon>
        <taxon>Magnoliopsida</taxon>
        <taxon>eudicotyledons</taxon>
        <taxon>Gunneridae</taxon>
        <taxon>Pentapetalae</taxon>
        <taxon>rosids</taxon>
        <taxon>malvids</taxon>
        <taxon>Myrtales</taxon>
        <taxon>Melastomataceae</taxon>
        <taxon>Melastomatoideae</taxon>
        <taxon>Melastomateae</taxon>
        <taxon>Melastoma</taxon>
    </lineage>
</organism>
<proteinExistence type="predicted"/>
<dbReference type="EMBL" id="CM042885">
    <property type="protein sequence ID" value="KAI4365334.1"/>
    <property type="molecule type" value="Genomic_DNA"/>
</dbReference>